<feature type="chain" id="PRO_5039474550" evidence="4">
    <location>
        <begin position="26"/>
        <end position="500"/>
    </location>
</feature>
<dbReference type="RefSeq" id="WP_067999177.1">
    <property type="nucleotide sequence ID" value="NZ_QQBC01000009.1"/>
</dbReference>
<evidence type="ECO:0000313" key="7">
    <source>
        <dbReference type="EMBL" id="RDI63699.1"/>
    </source>
</evidence>
<evidence type="ECO:0000313" key="8">
    <source>
        <dbReference type="Proteomes" id="UP000254869"/>
    </source>
</evidence>
<accession>A0A370HZ10</accession>
<dbReference type="PANTHER" id="PTHR43248:SF29">
    <property type="entry name" value="TRIPEPTIDYL AMINOPEPTIDASE"/>
    <property type="match status" value="1"/>
</dbReference>
<dbReference type="InterPro" id="IPR000073">
    <property type="entry name" value="AB_hydrolase_1"/>
</dbReference>
<comment type="similarity">
    <text evidence="1">Belongs to the peptidase S33 family.</text>
</comment>
<dbReference type="AlphaFoldDB" id="A0A370HZ10"/>
<dbReference type="STRING" id="1210086.GCA_001613105_03676"/>
<organism evidence="7 8">
    <name type="scientific">Nocardia pseudobrasiliensis</name>
    <dbReference type="NCBI Taxonomy" id="45979"/>
    <lineage>
        <taxon>Bacteria</taxon>
        <taxon>Bacillati</taxon>
        <taxon>Actinomycetota</taxon>
        <taxon>Actinomycetes</taxon>
        <taxon>Mycobacteriales</taxon>
        <taxon>Nocardiaceae</taxon>
        <taxon>Nocardia</taxon>
    </lineage>
</organism>
<dbReference type="PROSITE" id="PS51257">
    <property type="entry name" value="PROKAR_LIPOPROTEIN"/>
    <property type="match status" value="1"/>
</dbReference>
<dbReference type="EMBL" id="QQBC01000009">
    <property type="protein sequence ID" value="RDI63699.1"/>
    <property type="molecule type" value="Genomic_DNA"/>
</dbReference>
<comment type="caution">
    <text evidence="7">The sequence shown here is derived from an EMBL/GenBank/DDBJ whole genome shotgun (WGS) entry which is preliminary data.</text>
</comment>
<feature type="signal peptide" evidence="4">
    <location>
        <begin position="1"/>
        <end position="25"/>
    </location>
</feature>
<evidence type="ECO:0000259" key="5">
    <source>
        <dbReference type="Pfam" id="PF00561"/>
    </source>
</evidence>
<keyword evidence="2 4" id="KW-0732">Signal</keyword>
<keyword evidence="3" id="KW-0378">Hydrolase</keyword>
<dbReference type="ESTHER" id="9noca-a0a370hz10">
    <property type="family name" value="Tiancimycin-TnmK-Tripeptidase-HIP"/>
</dbReference>
<evidence type="ECO:0000256" key="3">
    <source>
        <dbReference type="ARBA" id="ARBA00022801"/>
    </source>
</evidence>
<feature type="domain" description="AB hydrolase-1" evidence="5">
    <location>
        <begin position="96"/>
        <end position="243"/>
    </location>
</feature>
<reference evidence="7 8" key="1">
    <citation type="submission" date="2018-07" db="EMBL/GenBank/DDBJ databases">
        <title>Genomic Encyclopedia of Type Strains, Phase IV (KMG-IV): sequencing the most valuable type-strain genomes for metagenomic binning, comparative biology and taxonomic classification.</title>
        <authorList>
            <person name="Goeker M."/>
        </authorList>
    </citation>
    <scope>NUCLEOTIDE SEQUENCE [LARGE SCALE GENOMIC DNA]</scope>
    <source>
        <strain evidence="7 8">DSM 44290</strain>
    </source>
</reference>
<dbReference type="Gene3D" id="3.40.50.1820">
    <property type="entry name" value="alpha/beta hydrolase"/>
    <property type="match status" value="1"/>
</dbReference>
<feature type="domain" description="Peptidase S33 tripeptidyl aminopeptidase-like C-terminal" evidence="6">
    <location>
        <begin position="406"/>
        <end position="497"/>
    </location>
</feature>
<evidence type="ECO:0000256" key="2">
    <source>
        <dbReference type="ARBA" id="ARBA00022729"/>
    </source>
</evidence>
<dbReference type="InterPro" id="IPR029058">
    <property type="entry name" value="AB_hydrolase_fold"/>
</dbReference>
<dbReference type="PANTHER" id="PTHR43248">
    <property type="entry name" value="2-SUCCINYL-6-HYDROXY-2,4-CYCLOHEXADIENE-1-CARBOXYLATE SYNTHASE"/>
    <property type="match status" value="1"/>
</dbReference>
<dbReference type="GO" id="GO:0016787">
    <property type="term" value="F:hydrolase activity"/>
    <property type="evidence" value="ECO:0007669"/>
    <property type="project" value="UniProtKB-KW"/>
</dbReference>
<gene>
    <name evidence="7" type="ORF">DFR76_10935</name>
</gene>
<name>A0A370HZ10_9NOCA</name>
<dbReference type="SUPFAM" id="SSF53474">
    <property type="entry name" value="alpha/beta-Hydrolases"/>
    <property type="match status" value="1"/>
</dbReference>
<keyword evidence="8" id="KW-1185">Reference proteome</keyword>
<dbReference type="Pfam" id="PF08386">
    <property type="entry name" value="Abhydrolase_4"/>
    <property type="match status" value="1"/>
</dbReference>
<evidence type="ECO:0000256" key="4">
    <source>
        <dbReference type="SAM" id="SignalP"/>
    </source>
</evidence>
<dbReference type="InterPro" id="IPR051601">
    <property type="entry name" value="Serine_prot/Carboxylest_S33"/>
</dbReference>
<protein>
    <submittedName>
        <fullName evidence="7">TAP-like protein</fullName>
    </submittedName>
</protein>
<dbReference type="Pfam" id="PF00561">
    <property type="entry name" value="Abhydrolase_1"/>
    <property type="match status" value="1"/>
</dbReference>
<evidence type="ECO:0000256" key="1">
    <source>
        <dbReference type="ARBA" id="ARBA00010088"/>
    </source>
</evidence>
<sequence length="500" mass="54159">MRHQKKGVLVLAVVTALLAAACGTADPTPAPTQPDLTSFYEQKPQWRPCGDERLDKAGAQCADITVPLNYIQPQGDTTTVAISRLAADPAQRRGVMLSNPGGPGGPGLDFTLGFGTGLPDDVRARYDMIGMDPRGIGRSSPVNCHWPTGLSLRSAGADPAKFDESVAQVRDLAQRCQSAEGKRLAQINTRNTARDMDVIRAVLGVDKISYFGTSYGTYLGAVYTQMFPERVDRFVLDSSVDPDRYGRGMFEDMVAVNERALDEWADWTAARDGEYRLGTTRSAVRATVSELIRTAGETPIRIGAHAVDDRLLPLLLFKRLSDPAQNADLATVIRQLADAAEGQQVRPGPSLEEDLALMLDGKPMEASGQDAVMCGDVSYPRDPQWYRRAVEAGRAEHPVFAPLLDNISTCAFWADPAEPSTKVRNDLPVLMIQATGDTRTTYAGAQAMHRALTGSRMVTLENTRIHGILDTVPNRCVRAAVAAYYRDATLPPADIACAAE</sequence>
<proteinExistence type="inferred from homology"/>
<dbReference type="Proteomes" id="UP000254869">
    <property type="component" value="Unassembled WGS sequence"/>
</dbReference>
<dbReference type="InterPro" id="IPR013595">
    <property type="entry name" value="Pept_S33_TAP-like_C"/>
</dbReference>
<evidence type="ECO:0000259" key="6">
    <source>
        <dbReference type="Pfam" id="PF08386"/>
    </source>
</evidence>